<comment type="caution">
    <text evidence="1">The sequence shown here is derived from an EMBL/GenBank/DDBJ whole genome shotgun (WGS) entry which is preliminary data.</text>
</comment>
<evidence type="ECO:0000313" key="1">
    <source>
        <dbReference type="EMBL" id="TLQ40035.1"/>
    </source>
</evidence>
<name>A0A5R9DVH5_9LACT</name>
<accession>A0A5R9DVH5</accession>
<dbReference type="RefSeq" id="WP_138405175.1">
    <property type="nucleotide sequence ID" value="NZ_VBSP01000040.1"/>
</dbReference>
<reference evidence="1 2" key="1">
    <citation type="submission" date="2019-05" db="EMBL/GenBank/DDBJ databases">
        <title>The metagenome of a microbial culture collection derived from dairy environment covers the genomic content of the human microbiome.</title>
        <authorList>
            <person name="Roder T."/>
            <person name="Wuthrich D."/>
            <person name="Sattari Z."/>
            <person name="Von Ah U."/>
            <person name="Bar C."/>
            <person name="Ronchi F."/>
            <person name="Macpherson A.J."/>
            <person name="Ganal-Vonarburg S.C."/>
            <person name="Bruggmann R."/>
            <person name="Vergeres G."/>
        </authorList>
    </citation>
    <scope>NUCLEOTIDE SEQUENCE [LARGE SCALE GENOMIC DNA]</scope>
    <source>
        <strain evidence="1 2">FAM 24227</strain>
    </source>
</reference>
<dbReference type="OrthoDB" id="9772976at2"/>
<proteinExistence type="predicted"/>
<sequence>MAVKVRRKDADNIIKALEAGVVPTRGIEHLLVGRRNEVEEVIRILESVSEGNSDLRIWVGDFGSGKSFMLQTIQNLAQQKNFVSSTVDLTPNRRLYASDGSAVALYKEIMNNLVTKTAQSGNVLNTIIEEWLMTVFQKVGVGKGISQADMMDPKYATDVENTILDITTSFKSVGLSYELGQALIKYYHGLINNQRQLTVQAIRWLRGDIRTVTESKKELGINQIIKDDNWYDALKTMAELFLDIGYSGFVVNFDEAVNLYKLANGISRERNYERVLNIYNECKSDVARGLFVNFGATRKTVYDQRRGMASYGALQGRLGLEESLDSEYINTDRTALALKPLTNEEIYTLLANLLNVYQVNYGIEIDFPEAEIIRYMEAQLNRPGAAEFLTPRAVIKDFMEILAIMRQNPGVKASEALESKFGELSAPVEKDEDDHDDIIEVI</sequence>
<dbReference type="Pfam" id="PF10923">
    <property type="entry name" value="BrxC_BrxD"/>
    <property type="match status" value="1"/>
</dbReference>
<protein>
    <submittedName>
        <fullName evidence="1">Biotin carboxylase</fullName>
    </submittedName>
</protein>
<organism evidence="1 2">
    <name type="scientific">Ruoffia tabacinasalis</name>
    <dbReference type="NCBI Taxonomy" id="87458"/>
    <lineage>
        <taxon>Bacteria</taxon>
        <taxon>Bacillati</taxon>
        <taxon>Bacillota</taxon>
        <taxon>Bacilli</taxon>
        <taxon>Lactobacillales</taxon>
        <taxon>Aerococcaceae</taxon>
        <taxon>Ruoffia</taxon>
    </lineage>
</organism>
<gene>
    <name evidence="1" type="ORF">FEZ33_09630</name>
</gene>
<dbReference type="AlphaFoldDB" id="A0A5R9DVH5"/>
<evidence type="ECO:0000313" key="2">
    <source>
        <dbReference type="Proteomes" id="UP000306420"/>
    </source>
</evidence>
<dbReference type="InterPro" id="IPR021228">
    <property type="entry name" value="BrxD"/>
</dbReference>
<dbReference type="Proteomes" id="UP000306420">
    <property type="component" value="Unassembled WGS sequence"/>
</dbReference>
<dbReference type="EMBL" id="VBSP01000040">
    <property type="protein sequence ID" value="TLQ40035.1"/>
    <property type="molecule type" value="Genomic_DNA"/>
</dbReference>